<gene>
    <name evidence="3" type="ORF">HA50_27455</name>
</gene>
<protein>
    <submittedName>
        <fullName evidence="3">Uncharacterized protein</fullName>
    </submittedName>
</protein>
<organism evidence="3 4">
    <name type="scientific">Pantoea cypripedii</name>
    <name type="common">Pectobacterium cypripedii</name>
    <name type="synonym">Erwinia cypripedii</name>
    <dbReference type="NCBI Taxonomy" id="55209"/>
    <lineage>
        <taxon>Bacteria</taxon>
        <taxon>Pseudomonadati</taxon>
        <taxon>Pseudomonadota</taxon>
        <taxon>Gammaproteobacteria</taxon>
        <taxon>Enterobacterales</taxon>
        <taxon>Erwiniaceae</taxon>
        <taxon>Pantoea</taxon>
    </lineage>
</organism>
<keyword evidence="2" id="KW-0472">Membrane</keyword>
<dbReference type="RefSeq" id="WP_084880106.1">
    <property type="nucleotide sequence ID" value="NZ_MLJI01000002.1"/>
</dbReference>
<feature type="transmembrane region" description="Helical" evidence="2">
    <location>
        <begin position="90"/>
        <end position="108"/>
    </location>
</feature>
<keyword evidence="4" id="KW-1185">Reference proteome</keyword>
<evidence type="ECO:0000313" key="4">
    <source>
        <dbReference type="Proteomes" id="UP000193749"/>
    </source>
</evidence>
<evidence type="ECO:0000256" key="2">
    <source>
        <dbReference type="SAM" id="Phobius"/>
    </source>
</evidence>
<comment type="caution">
    <text evidence="3">The sequence shown here is derived from an EMBL/GenBank/DDBJ whole genome shotgun (WGS) entry which is preliminary data.</text>
</comment>
<proteinExistence type="predicted"/>
<name>A0A1X1EMT9_PANCY</name>
<dbReference type="AlphaFoldDB" id="A0A1X1EMT9"/>
<sequence length="286" mass="32535">MKKKPDPLWPAFATFLRMAAGKLSPISFLFLFITILECTGLIFIALAALKHFRQPETEQALLLFYAVLVAGVLTVLYYTSKRSPDFIQRLRVTLYGHTALLVVLALVGNFGDTATANPGYVVLFLMGILGIYVVASICRLVRRGQNDTQPEKGQRDTQPQEWRYGTPVHEKPGEKLTDISTATWLWQESGIMSTHRMLETLEKVLLRVGYELTRGQSADINILSGPAQMRPHLRQHVETELLRAREQFWAPEQTPEMIEDIIRMSQKSGFARKMLEDILYDLRKPS</sequence>
<evidence type="ECO:0000256" key="1">
    <source>
        <dbReference type="SAM" id="MobiDB-lite"/>
    </source>
</evidence>
<evidence type="ECO:0000313" key="3">
    <source>
        <dbReference type="EMBL" id="ORM90267.1"/>
    </source>
</evidence>
<feature type="transmembrane region" description="Helical" evidence="2">
    <location>
        <begin position="60"/>
        <end position="78"/>
    </location>
</feature>
<dbReference type="Proteomes" id="UP000193749">
    <property type="component" value="Unassembled WGS sequence"/>
</dbReference>
<feature type="transmembrane region" description="Helical" evidence="2">
    <location>
        <begin position="26"/>
        <end position="48"/>
    </location>
</feature>
<dbReference type="EMBL" id="MLJI01000002">
    <property type="protein sequence ID" value="ORM90267.1"/>
    <property type="molecule type" value="Genomic_DNA"/>
</dbReference>
<feature type="region of interest" description="Disordered" evidence="1">
    <location>
        <begin position="145"/>
        <end position="168"/>
    </location>
</feature>
<reference evidence="3 4" key="1">
    <citation type="journal article" date="2017" name="Antonie Van Leeuwenhoek">
        <title>Phylogenomic resolution of the bacterial genus Pantoea and its relationship with Erwinia and Tatumella.</title>
        <authorList>
            <person name="Palmer M."/>
            <person name="Steenkamp E.T."/>
            <person name="Coetzee M.P."/>
            <person name="Chan W.Y."/>
            <person name="van Zyl E."/>
            <person name="De Maayer P."/>
            <person name="Coutinho T.A."/>
            <person name="Blom J."/>
            <person name="Smits T.H."/>
            <person name="Duffy B."/>
            <person name="Venter S.N."/>
        </authorList>
    </citation>
    <scope>NUCLEOTIDE SEQUENCE [LARGE SCALE GENOMIC DNA]</scope>
    <source>
        <strain evidence="3 4">LMG 2657</strain>
    </source>
</reference>
<keyword evidence="2" id="KW-1133">Transmembrane helix</keyword>
<keyword evidence="2" id="KW-0812">Transmembrane</keyword>
<feature type="transmembrane region" description="Helical" evidence="2">
    <location>
        <begin position="120"/>
        <end position="141"/>
    </location>
</feature>
<accession>A0A1X1EMT9</accession>